<dbReference type="GO" id="GO:0006221">
    <property type="term" value="P:pyrimidine nucleotide biosynthetic process"/>
    <property type="evidence" value="ECO:0007669"/>
    <property type="project" value="InterPro"/>
</dbReference>
<evidence type="ECO:0000313" key="5">
    <source>
        <dbReference type="Proteomes" id="UP000244956"/>
    </source>
</evidence>
<dbReference type="RefSeq" id="WP_109263087.1">
    <property type="nucleotide sequence ID" value="NZ_QEWP01000002.1"/>
</dbReference>
<dbReference type="InterPro" id="IPR050353">
    <property type="entry name" value="PyrK_electron_transfer"/>
</dbReference>
<dbReference type="InterPro" id="IPR017938">
    <property type="entry name" value="Riboflavin_synthase-like_b-brl"/>
</dbReference>
<dbReference type="GO" id="GO:0046872">
    <property type="term" value="F:metal ion binding"/>
    <property type="evidence" value="ECO:0007669"/>
    <property type="project" value="UniProtKB-KW"/>
</dbReference>
<dbReference type="GO" id="GO:0016491">
    <property type="term" value="F:oxidoreductase activity"/>
    <property type="evidence" value="ECO:0007669"/>
    <property type="project" value="InterPro"/>
</dbReference>
<reference evidence="4 5" key="1">
    <citation type="submission" date="2018-05" db="EMBL/GenBank/DDBJ databases">
        <title>Marinilabilia rubrum sp. nov., isolated from saltern sediment.</title>
        <authorList>
            <person name="Zhang R."/>
        </authorList>
    </citation>
    <scope>NUCLEOTIDE SEQUENCE [LARGE SCALE GENOMIC DNA]</scope>
    <source>
        <strain evidence="4 5">WTE16</strain>
    </source>
</reference>
<dbReference type="GO" id="GO:0051537">
    <property type="term" value="F:2 iron, 2 sulfur cluster binding"/>
    <property type="evidence" value="ECO:0007669"/>
    <property type="project" value="UniProtKB-KW"/>
</dbReference>
<keyword evidence="1" id="KW-0274">FAD</keyword>
<feature type="binding site" evidence="2">
    <location>
        <position position="224"/>
    </location>
    <ligand>
        <name>[2Fe-2S] cluster</name>
        <dbReference type="ChEBI" id="CHEBI:190135"/>
    </ligand>
</feature>
<keyword evidence="2" id="KW-0001">2Fe-2S</keyword>
<dbReference type="Pfam" id="PF10418">
    <property type="entry name" value="DHODB_Fe-S_bind"/>
    <property type="match status" value="1"/>
</dbReference>
<keyword evidence="2" id="KW-0408">Iron</keyword>
<evidence type="ECO:0000313" key="4">
    <source>
        <dbReference type="EMBL" id="PWE00716.1"/>
    </source>
</evidence>
<dbReference type="SUPFAM" id="SSF52343">
    <property type="entry name" value="Ferredoxin reductase-like, C-terminal NADP-linked domain"/>
    <property type="match status" value="1"/>
</dbReference>
<dbReference type="EMBL" id="QEWP01000002">
    <property type="protein sequence ID" value="PWE00716.1"/>
    <property type="molecule type" value="Genomic_DNA"/>
</dbReference>
<feature type="binding site" evidence="1">
    <location>
        <begin position="62"/>
        <end position="64"/>
    </location>
    <ligand>
        <name>FAD</name>
        <dbReference type="ChEBI" id="CHEBI:57692"/>
    </ligand>
</feature>
<gene>
    <name evidence="4" type="ORF">DDZ16_03735</name>
</gene>
<sequence>MNKVVSKDYFSENVVRLEIEAPRIAKSRRAGHFVILRVDEKGERIPLTISSSDTAKGTITLVVQKVGVSSKKLCALKPGDCISDLVGPLGQATEVKKTGTVLACGGGVGVAPLLPIVEANKKAGNKVISIIAARSKDLIILEDQIREFSDDVIVMTDDGSYGEKGLITEGMEKVIAREKVDEAVIIGPAIMMKFASEVTRKHEIPSIASLNTIMVDGTGMCGACRVTVDGKTKFVCVDGPEFDAHKVDFDEMLMRLSGYRDFEKEANERYQKDQ</sequence>
<dbReference type="CDD" id="cd06219">
    <property type="entry name" value="DHOD_e_trans_like1"/>
    <property type="match status" value="1"/>
</dbReference>
<dbReference type="InterPro" id="IPR039261">
    <property type="entry name" value="FNR_nucleotide-bd"/>
</dbReference>
<dbReference type="Gene3D" id="2.40.30.10">
    <property type="entry name" value="Translation factors"/>
    <property type="match status" value="1"/>
</dbReference>
<dbReference type="Pfam" id="PF00970">
    <property type="entry name" value="FAD_binding_6"/>
    <property type="match status" value="1"/>
</dbReference>
<keyword evidence="1" id="KW-0285">Flavoprotein</keyword>
<dbReference type="SUPFAM" id="SSF63380">
    <property type="entry name" value="Riboflavin synthase domain-like"/>
    <property type="match status" value="1"/>
</dbReference>
<protein>
    <submittedName>
        <fullName evidence="4">Sulfide/dihydroorotate dehydrogenase-like FAD/NAD-binding protein</fullName>
    </submittedName>
</protein>
<dbReference type="AlphaFoldDB" id="A0A2U2BCC0"/>
<feature type="binding site" evidence="2">
    <location>
        <position position="221"/>
    </location>
    <ligand>
        <name>[2Fe-2S] cluster</name>
        <dbReference type="ChEBI" id="CHEBI:190135"/>
    </ligand>
</feature>
<dbReference type="InterPro" id="IPR017927">
    <property type="entry name" value="FAD-bd_FR_type"/>
</dbReference>
<dbReference type="GO" id="GO:0050660">
    <property type="term" value="F:flavin adenine dinucleotide binding"/>
    <property type="evidence" value="ECO:0007669"/>
    <property type="project" value="InterPro"/>
</dbReference>
<proteinExistence type="predicted"/>
<dbReference type="PANTHER" id="PTHR43513">
    <property type="entry name" value="DIHYDROOROTATE DEHYDROGENASE B (NAD(+)), ELECTRON TRANSFER SUBUNIT"/>
    <property type="match status" value="1"/>
</dbReference>
<dbReference type="PIRSF" id="PIRSF006816">
    <property type="entry name" value="Cyc3_hyd_g"/>
    <property type="match status" value="1"/>
</dbReference>
<dbReference type="PROSITE" id="PS51384">
    <property type="entry name" value="FAD_FR"/>
    <property type="match status" value="1"/>
</dbReference>
<accession>A0A2U2BCC0</accession>
<comment type="cofactor">
    <cofactor evidence="2">
        <name>[2Fe-2S] cluster</name>
        <dbReference type="ChEBI" id="CHEBI:190135"/>
    </cofactor>
    <text evidence="2">Binds 1 [2Fe-2S] cluster per subunit.</text>
</comment>
<dbReference type="NCBIfam" id="NF004862">
    <property type="entry name" value="PRK06222.1"/>
    <property type="match status" value="1"/>
</dbReference>
<dbReference type="OrthoDB" id="9778346at2"/>
<evidence type="ECO:0000256" key="2">
    <source>
        <dbReference type="PIRSR" id="PIRSR006816-2"/>
    </source>
</evidence>
<dbReference type="InterPro" id="IPR019480">
    <property type="entry name" value="Dihydroorotate_DH_Fe-S-bd"/>
</dbReference>
<organism evidence="4 5">
    <name type="scientific">Marinilabilia rubra</name>
    <dbReference type="NCBI Taxonomy" id="2162893"/>
    <lineage>
        <taxon>Bacteria</taxon>
        <taxon>Pseudomonadati</taxon>
        <taxon>Bacteroidota</taxon>
        <taxon>Bacteroidia</taxon>
        <taxon>Marinilabiliales</taxon>
        <taxon>Marinilabiliaceae</taxon>
        <taxon>Marinilabilia</taxon>
    </lineage>
</organism>
<dbReference type="PANTHER" id="PTHR43513:SF3">
    <property type="entry name" value="DIHYDROOROTATE DEHYDROGENASE B (NAD(+)), ELECTRON TRANSFER SUBUNIT-RELATED"/>
    <property type="match status" value="1"/>
</dbReference>
<comment type="cofactor">
    <cofactor evidence="1">
        <name>FAD</name>
        <dbReference type="ChEBI" id="CHEBI:57692"/>
    </cofactor>
    <text evidence="1">Binds 1 FAD per subunit.</text>
</comment>
<name>A0A2U2BCC0_9BACT</name>
<dbReference type="Gene3D" id="3.40.50.80">
    <property type="entry name" value="Nucleotide-binding domain of ferredoxin-NADP reductase (FNR) module"/>
    <property type="match status" value="1"/>
</dbReference>
<keyword evidence="2" id="KW-0411">Iron-sulfur</keyword>
<keyword evidence="5" id="KW-1185">Reference proteome</keyword>
<feature type="domain" description="FAD-binding FR-type" evidence="3">
    <location>
        <begin position="1"/>
        <end position="95"/>
    </location>
</feature>
<dbReference type="InterPro" id="IPR012165">
    <property type="entry name" value="Cyt_c3_hydrogenase_gsu"/>
</dbReference>
<evidence type="ECO:0000256" key="1">
    <source>
        <dbReference type="PIRSR" id="PIRSR006816-1"/>
    </source>
</evidence>
<dbReference type="InterPro" id="IPR008333">
    <property type="entry name" value="Cbr1-like_FAD-bd_dom"/>
</dbReference>
<feature type="binding site" evidence="2">
    <location>
        <position position="236"/>
    </location>
    <ligand>
        <name>[2Fe-2S] cluster</name>
        <dbReference type="ChEBI" id="CHEBI:190135"/>
    </ligand>
</feature>
<evidence type="ECO:0000259" key="3">
    <source>
        <dbReference type="PROSITE" id="PS51384"/>
    </source>
</evidence>
<keyword evidence="2" id="KW-0479">Metal-binding</keyword>
<comment type="caution">
    <text evidence="4">The sequence shown here is derived from an EMBL/GenBank/DDBJ whole genome shotgun (WGS) entry which is preliminary data.</text>
</comment>
<dbReference type="Proteomes" id="UP000244956">
    <property type="component" value="Unassembled WGS sequence"/>
</dbReference>